<keyword evidence="2" id="KW-0413">Isomerase</keyword>
<dbReference type="Proteomes" id="UP000046155">
    <property type="component" value="Unassembled WGS sequence"/>
</dbReference>
<dbReference type="InterPro" id="IPR050312">
    <property type="entry name" value="IolE/XylAMocC-like"/>
</dbReference>
<dbReference type="PANTHER" id="PTHR12110:SF53">
    <property type="entry name" value="BLR5974 PROTEIN"/>
    <property type="match status" value="1"/>
</dbReference>
<dbReference type="RefSeq" id="WP_044666166.1">
    <property type="nucleotide sequence ID" value="NZ_CDRZ01000288.1"/>
</dbReference>
<evidence type="ECO:0000313" key="2">
    <source>
        <dbReference type="EMBL" id="CEO90401.1"/>
    </source>
</evidence>
<name>A0A0B7MQX0_9FIRM</name>
<accession>A0A0B7MQX0</accession>
<dbReference type="InterPro" id="IPR036237">
    <property type="entry name" value="Xyl_isomerase-like_sf"/>
</dbReference>
<sequence length="260" mass="29406">MTQVKLGTGAYKERFLQDWDYCLKHFDVLELQDFIMPDNLDNSEIIDEYLRMLSGFNGEITLHGPYLNLAPTSIDNKVKEVAELRYLQAVEAANKFGADQLVIHSFYDTTTGYSKYDELWLEGNVLFWDAFLPKVKGSGVTILLENVHDRIPDTFAKLQELLDSSQISTCVDIGHGSCLSKYKPGEWVKKAGGHYFHINDNNGTSDGHLLPGEGKIDFHHVTEELAKLPVVYLIGEMWNSFAAQFESLNKLQEIVASHSQ</sequence>
<gene>
    <name evidence="2" type="ORF">SSCH_870001</name>
</gene>
<reference evidence="3" key="1">
    <citation type="submission" date="2015-01" db="EMBL/GenBank/DDBJ databases">
        <authorList>
            <person name="Manzoor Shahid"/>
            <person name="Zubair Saima"/>
        </authorList>
    </citation>
    <scope>NUCLEOTIDE SEQUENCE [LARGE SCALE GENOMIC DNA]</scope>
    <source>
        <strain evidence="3">Sp3</strain>
    </source>
</reference>
<dbReference type="AlphaFoldDB" id="A0A0B7MQX0"/>
<dbReference type="Pfam" id="PF01261">
    <property type="entry name" value="AP_endonuc_2"/>
    <property type="match status" value="1"/>
</dbReference>
<feature type="domain" description="Xylose isomerase-like TIM barrel" evidence="1">
    <location>
        <begin position="39"/>
        <end position="239"/>
    </location>
</feature>
<evidence type="ECO:0000313" key="3">
    <source>
        <dbReference type="Proteomes" id="UP000046155"/>
    </source>
</evidence>
<dbReference type="InterPro" id="IPR013022">
    <property type="entry name" value="Xyl_isomerase-like_TIM-brl"/>
</dbReference>
<dbReference type="PANTHER" id="PTHR12110">
    <property type="entry name" value="HYDROXYPYRUVATE ISOMERASE"/>
    <property type="match status" value="1"/>
</dbReference>
<protein>
    <submittedName>
        <fullName evidence="2">Putative Sugar phosphate isomerase/epimerase</fullName>
    </submittedName>
</protein>
<dbReference type="Gene3D" id="3.20.20.150">
    <property type="entry name" value="Divalent-metal-dependent TIM barrel enzymes"/>
    <property type="match status" value="1"/>
</dbReference>
<dbReference type="GO" id="GO:0016853">
    <property type="term" value="F:isomerase activity"/>
    <property type="evidence" value="ECO:0007669"/>
    <property type="project" value="UniProtKB-KW"/>
</dbReference>
<evidence type="ECO:0000259" key="1">
    <source>
        <dbReference type="Pfam" id="PF01261"/>
    </source>
</evidence>
<dbReference type="OrthoDB" id="9801960at2"/>
<organism evidence="2 3">
    <name type="scientific">Syntrophaceticus schinkii</name>
    <dbReference type="NCBI Taxonomy" id="499207"/>
    <lineage>
        <taxon>Bacteria</taxon>
        <taxon>Bacillati</taxon>
        <taxon>Bacillota</taxon>
        <taxon>Clostridia</taxon>
        <taxon>Thermoanaerobacterales</taxon>
        <taxon>Thermoanaerobacterales Family III. Incertae Sedis</taxon>
        <taxon>Syntrophaceticus</taxon>
    </lineage>
</organism>
<dbReference type="SUPFAM" id="SSF51658">
    <property type="entry name" value="Xylose isomerase-like"/>
    <property type="match status" value="1"/>
</dbReference>
<proteinExistence type="predicted"/>
<dbReference type="EMBL" id="CDRZ01000288">
    <property type="protein sequence ID" value="CEO90401.1"/>
    <property type="molecule type" value="Genomic_DNA"/>
</dbReference>
<keyword evidence="3" id="KW-1185">Reference proteome</keyword>